<evidence type="ECO:0000256" key="1">
    <source>
        <dbReference type="SAM" id="MobiDB-lite"/>
    </source>
</evidence>
<proteinExistence type="predicted"/>
<feature type="region of interest" description="Disordered" evidence="1">
    <location>
        <begin position="299"/>
        <end position="319"/>
    </location>
</feature>
<reference evidence="4" key="1">
    <citation type="journal article" date="2019" name="Int. J. Syst. Evol. Microbiol.">
        <title>The Global Catalogue of Microorganisms (GCM) 10K type strain sequencing project: providing services to taxonomists for standard genome sequencing and annotation.</title>
        <authorList>
            <consortium name="The Broad Institute Genomics Platform"/>
            <consortium name="The Broad Institute Genome Sequencing Center for Infectious Disease"/>
            <person name="Wu L."/>
            <person name="Ma J."/>
        </authorList>
    </citation>
    <scope>NUCLEOTIDE SEQUENCE [LARGE SCALE GENOMIC DNA]</scope>
    <source>
        <strain evidence="4">CCUG 58127</strain>
    </source>
</reference>
<dbReference type="Pfam" id="PF03781">
    <property type="entry name" value="FGE-sulfatase"/>
    <property type="match status" value="1"/>
</dbReference>
<organism evidence="3 4">
    <name type="scientific">Flexivirga alba</name>
    <dbReference type="NCBI Taxonomy" id="702742"/>
    <lineage>
        <taxon>Bacteria</taxon>
        <taxon>Bacillati</taxon>
        <taxon>Actinomycetota</taxon>
        <taxon>Actinomycetes</taxon>
        <taxon>Micrococcales</taxon>
        <taxon>Dermacoccaceae</taxon>
        <taxon>Flexivirga</taxon>
    </lineage>
</organism>
<protein>
    <submittedName>
        <fullName evidence="3">Formylglycine-generating enzyme family protein</fullName>
    </submittedName>
</protein>
<dbReference type="InterPro" id="IPR042095">
    <property type="entry name" value="SUMF_sf"/>
</dbReference>
<dbReference type="Proteomes" id="UP001596298">
    <property type="component" value="Unassembled WGS sequence"/>
</dbReference>
<sequence>MSSCCQPSRGEPAAPESTPVRAAAARRDPVTEWVSIPSGAFRMGGDDSDAFAADGEGPVRSVEVSAYRIAAVTVTNQQFGAFVSATEYVTDAERFGWSFVFADFIHPVARDAVIDARVPGASWWRGVRGARWSAPFGPGSGIEDRPDHPVVHVSWNDALAYATWSGTRLPTEAEWERAARGGLDSARFPWGDELMPHGRFMANIWRGSFPEHNTAADGFVGTAPVRSFPPNGFGLYECSGNVWEWTADRWSADWHATDSPATRHDPVGPSVGTDHVLRGGSHLCHDSYCNRYRVAGRTHNAPNSSTGHTGFRVASPATR</sequence>
<evidence type="ECO:0000313" key="4">
    <source>
        <dbReference type="Proteomes" id="UP001596298"/>
    </source>
</evidence>
<evidence type="ECO:0000259" key="2">
    <source>
        <dbReference type="Pfam" id="PF03781"/>
    </source>
</evidence>
<feature type="domain" description="Sulfatase-modifying factor enzyme-like" evidence="2">
    <location>
        <begin position="30"/>
        <end position="314"/>
    </location>
</feature>
<dbReference type="InterPro" id="IPR005532">
    <property type="entry name" value="SUMF_dom"/>
</dbReference>
<dbReference type="RefSeq" id="WP_382398331.1">
    <property type="nucleotide sequence ID" value="NZ_JBHSWH010000001.1"/>
</dbReference>
<feature type="region of interest" description="Disordered" evidence="1">
    <location>
        <begin position="1"/>
        <end position="26"/>
    </location>
</feature>
<accession>A0ABW2ABK6</accession>
<dbReference type="SUPFAM" id="SSF56436">
    <property type="entry name" value="C-type lectin-like"/>
    <property type="match status" value="1"/>
</dbReference>
<dbReference type="InterPro" id="IPR051043">
    <property type="entry name" value="Sulfatase_Mod_Factor_Kinase"/>
</dbReference>
<dbReference type="Gene3D" id="3.90.1580.10">
    <property type="entry name" value="paralog of FGE (formylglycine-generating enzyme)"/>
    <property type="match status" value="1"/>
</dbReference>
<gene>
    <name evidence="3" type="ORF">ACFQDH_02985</name>
</gene>
<name>A0ABW2ABK6_9MICO</name>
<dbReference type="InterPro" id="IPR016187">
    <property type="entry name" value="CTDL_fold"/>
</dbReference>
<dbReference type="PANTHER" id="PTHR23150">
    <property type="entry name" value="SULFATASE MODIFYING FACTOR 1, 2"/>
    <property type="match status" value="1"/>
</dbReference>
<evidence type="ECO:0000313" key="3">
    <source>
        <dbReference type="EMBL" id="MFC6704263.1"/>
    </source>
</evidence>
<comment type="caution">
    <text evidence="3">The sequence shown here is derived from an EMBL/GenBank/DDBJ whole genome shotgun (WGS) entry which is preliminary data.</text>
</comment>
<dbReference type="PANTHER" id="PTHR23150:SF19">
    <property type="entry name" value="FORMYLGLYCINE-GENERATING ENZYME"/>
    <property type="match status" value="1"/>
</dbReference>
<keyword evidence="4" id="KW-1185">Reference proteome</keyword>
<dbReference type="EMBL" id="JBHSWH010000001">
    <property type="protein sequence ID" value="MFC6704263.1"/>
    <property type="molecule type" value="Genomic_DNA"/>
</dbReference>